<dbReference type="PATRIC" id="fig|1453497.3.peg.42"/>
<keyword evidence="2" id="KW-0540">Nuclease</keyword>
<organism evidence="2 3">
    <name type="scientific">Kosmotoga arenicorallina S304</name>
    <dbReference type="NCBI Taxonomy" id="1453497"/>
    <lineage>
        <taxon>Bacteria</taxon>
        <taxon>Thermotogati</taxon>
        <taxon>Thermotogota</taxon>
        <taxon>Thermotogae</taxon>
        <taxon>Kosmotogales</taxon>
        <taxon>Kosmotogaceae</taxon>
        <taxon>Kosmotoga</taxon>
    </lineage>
</organism>
<gene>
    <name evidence="2" type="ORF">AT15_00175</name>
</gene>
<dbReference type="Proteomes" id="UP000077339">
    <property type="component" value="Unassembled WGS sequence"/>
</dbReference>
<dbReference type="InterPro" id="IPR002711">
    <property type="entry name" value="HNH"/>
</dbReference>
<reference evidence="2 3" key="1">
    <citation type="submission" date="2014-02" db="EMBL/GenBank/DDBJ databases">
        <title>Kosmotoga genome sequencing.</title>
        <authorList>
            <person name="Pollo S.M."/>
            <person name="Charchuk R."/>
            <person name="Nesbo C.L."/>
        </authorList>
    </citation>
    <scope>NUCLEOTIDE SEQUENCE [LARGE SCALE GENOMIC DNA]</scope>
    <source>
        <strain evidence="2 3">S304</strain>
    </source>
</reference>
<comment type="caution">
    <text evidence="2">The sequence shown here is derived from an EMBL/GenBank/DDBJ whole genome shotgun (WGS) entry which is preliminary data.</text>
</comment>
<dbReference type="Pfam" id="PF01844">
    <property type="entry name" value="HNH"/>
    <property type="match status" value="1"/>
</dbReference>
<evidence type="ECO:0000313" key="3">
    <source>
        <dbReference type="Proteomes" id="UP000077339"/>
    </source>
</evidence>
<dbReference type="NCBIfam" id="NF040563">
    <property type="entry name" value="guided_IscB"/>
    <property type="match status" value="1"/>
</dbReference>
<feature type="domain" description="HNH nuclease" evidence="1">
    <location>
        <begin position="181"/>
        <end position="231"/>
    </location>
</feature>
<protein>
    <submittedName>
        <fullName evidence="2">HNH endonuclease</fullName>
    </submittedName>
</protein>
<dbReference type="RefSeq" id="WP_084251355.1">
    <property type="nucleotide sequence ID" value="NZ_JFHK01000001.1"/>
</dbReference>
<accession>A0A182C876</accession>
<dbReference type="OrthoDB" id="9779761at2"/>
<proteinExistence type="predicted"/>
<evidence type="ECO:0000313" key="2">
    <source>
        <dbReference type="EMBL" id="OAA32529.1"/>
    </source>
</evidence>
<sequence length="424" mass="48883">MVYVISKNGKPLMPTKRHGKVRKLLKQGLAKVVRREPFTIQLLYDATTYTQPVTVGIDIGSKVVGISAITEKQELLSMEVELRQNIKKLLLKRREYRRSRRHRKRRYRKPRFLNRRKKEGWLAPSVQCKVDAHVKLINLIAKTLPVTKIVVEIAPFDTHKIINPEVESVDYQNGVQKGFWDVREYCLWRAGYKSELSGKKGILEVHHIMPRSKGGTDNPSNLIVLTSEEHEGIHKGELKIPKSKLKKVKILKDATHVSTIGWYIVNRLKELFCVEVTYGSTTKARRSKFGIEKSHKNDAFVIAGGAFQERICEWYFGKYFRRQNRSLHKANPIKGGIRKLNTVKEVKGFKRFDKVKYNGQIGIIYGLRNSGYFDLRTLSGEKIHSSAKWQNLKLIERARTLILERREQCIPLHLVEGGVSCAGF</sequence>
<keyword evidence="3" id="KW-1185">Reference proteome</keyword>
<dbReference type="SMART" id="SM00507">
    <property type="entry name" value="HNHc"/>
    <property type="match status" value="1"/>
</dbReference>
<dbReference type="InterPro" id="IPR047693">
    <property type="entry name" value="RNA-guided_IscB-like"/>
</dbReference>
<dbReference type="GO" id="GO:0008270">
    <property type="term" value="F:zinc ion binding"/>
    <property type="evidence" value="ECO:0007669"/>
    <property type="project" value="InterPro"/>
</dbReference>
<dbReference type="InterPro" id="IPR003615">
    <property type="entry name" value="HNH_nuc"/>
</dbReference>
<dbReference type="STRING" id="1453497.AT15_00175"/>
<dbReference type="CDD" id="cd00085">
    <property type="entry name" value="HNHc"/>
    <property type="match status" value="1"/>
</dbReference>
<dbReference type="GO" id="GO:0004519">
    <property type="term" value="F:endonuclease activity"/>
    <property type="evidence" value="ECO:0007669"/>
    <property type="project" value="UniProtKB-KW"/>
</dbReference>
<dbReference type="EMBL" id="JFHK01000001">
    <property type="protein sequence ID" value="OAA32529.1"/>
    <property type="molecule type" value="Genomic_DNA"/>
</dbReference>
<dbReference type="GO" id="GO:0003676">
    <property type="term" value="F:nucleic acid binding"/>
    <property type="evidence" value="ECO:0007669"/>
    <property type="project" value="InterPro"/>
</dbReference>
<dbReference type="Pfam" id="PF14239">
    <property type="entry name" value="RRXRR"/>
    <property type="match status" value="1"/>
</dbReference>
<evidence type="ECO:0000259" key="1">
    <source>
        <dbReference type="SMART" id="SM00507"/>
    </source>
</evidence>
<keyword evidence="2" id="KW-0255">Endonuclease</keyword>
<keyword evidence="2" id="KW-0378">Hydrolase</keyword>
<dbReference type="InterPro" id="IPR025938">
    <property type="entry name" value="RRXRR_dom"/>
</dbReference>
<dbReference type="Gene3D" id="1.10.30.50">
    <property type="match status" value="1"/>
</dbReference>
<dbReference type="AlphaFoldDB" id="A0A182C876"/>
<name>A0A182C876_9BACT</name>